<keyword evidence="1" id="KW-0472">Membrane</keyword>
<keyword evidence="1" id="KW-0812">Transmembrane</keyword>
<feature type="transmembrane region" description="Helical" evidence="1">
    <location>
        <begin position="80"/>
        <end position="101"/>
    </location>
</feature>
<feature type="transmembrane region" description="Helical" evidence="1">
    <location>
        <begin position="190"/>
        <end position="223"/>
    </location>
</feature>
<name>A0A9Q5ZB62_NOSLI</name>
<feature type="transmembrane region" description="Helical" evidence="1">
    <location>
        <begin position="277"/>
        <end position="302"/>
    </location>
</feature>
<accession>A0A9Q5ZB62</accession>
<sequence>MKSIRLDLQKTMSKSPQHNSKFLLNWPFYIGILILLVIFYIYSYSIFSDKLFLGEGDKGGRFSIAMQFAHEPSKALDLKYWVSAWPPVPFIIQSLILRLVLSPMASDINVGIKAVELTSVTFVLLGFFFIGRSVAVQTNEFTGLLALLLCFCTPLMMNLAHTPMAEAYAFFFIAFGIYNVFSYVKNQKHFVYIIISTLSFILAYFCRSESLFFSLVAGVLLIGHKKWKSAILLVCMTILVAVAQILGTPFLIEGTHLYDRELWGGKGLDRLKYAKTLLFYFFNASKKVIVFSLIWIIPLAYLKLKEHGHVKSNKVAKTQENFKALIIKFYNNFNLWIVNYPITIWAIFFLVALTLPILLALKGAIDPLSRYLYLANIFITTAIAIIIAQTVDAFSVINKRLGKQLVIASLTLVILFSSTFSFPYASGSVSAQKIPPSIKEVINFISLNKPPKTRIAFDFLEWQEYGMAAYLSDPQLTTTATQFSLVWTAFPREIDSEITSLLPKEFQVPAPQSTVEGRTAIFHAYIYAKNPQYFVIASDSLYTKVENYPRIKDAVGFGRNYIRKYLTPKDQTKSIFEFQSPYIFPEKKITLNKVYENDSYIILKS</sequence>
<reference evidence="2 3" key="1">
    <citation type="submission" date="2015-02" db="EMBL/GenBank/DDBJ databases">
        <title>Nostoc linckia genome annotation.</title>
        <authorList>
            <person name="Zhou Z."/>
        </authorList>
    </citation>
    <scope>NUCLEOTIDE SEQUENCE [LARGE SCALE GENOMIC DNA]</scope>
    <source>
        <strain evidence="3">z8</strain>
    </source>
</reference>
<organism evidence="2 3">
    <name type="scientific">Nostoc linckia z8</name>
    <dbReference type="NCBI Taxonomy" id="1628746"/>
    <lineage>
        <taxon>Bacteria</taxon>
        <taxon>Bacillati</taxon>
        <taxon>Cyanobacteriota</taxon>
        <taxon>Cyanophyceae</taxon>
        <taxon>Nostocales</taxon>
        <taxon>Nostocaceae</taxon>
        <taxon>Nostoc</taxon>
    </lineage>
</organism>
<dbReference type="Proteomes" id="UP000222310">
    <property type="component" value="Unassembled WGS sequence"/>
</dbReference>
<comment type="caution">
    <text evidence="2">The sequence shown here is derived from an EMBL/GenBank/DDBJ whole genome shotgun (WGS) entry which is preliminary data.</text>
</comment>
<feature type="transmembrane region" description="Helical" evidence="1">
    <location>
        <begin position="230"/>
        <end position="252"/>
    </location>
</feature>
<feature type="transmembrane region" description="Helical" evidence="1">
    <location>
        <begin position="371"/>
        <end position="393"/>
    </location>
</feature>
<feature type="transmembrane region" description="Helical" evidence="1">
    <location>
        <begin position="167"/>
        <end position="184"/>
    </location>
</feature>
<feature type="transmembrane region" description="Helical" evidence="1">
    <location>
        <begin position="21"/>
        <end position="42"/>
    </location>
</feature>
<dbReference type="AlphaFoldDB" id="A0A9Q5ZB62"/>
<feature type="transmembrane region" description="Helical" evidence="1">
    <location>
        <begin position="405"/>
        <end position="425"/>
    </location>
</feature>
<proteinExistence type="predicted"/>
<evidence type="ECO:0000313" key="2">
    <source>
        <dbReference type="EMBL" id="PHK02693.1"/>
    </source>
</evidence>
<gene>
    <name evidence="2" type="ORF">VF08_17860</name>
</gene>
<protein>
    <submittedName>
        <fullName evidence="2">Uncharacterized protein</fullName>
    </submittedName>
</protein>
<dbReference type="EMBL" id="LAHD01000049">
    <property type="protein sequence ID" value="PHK02693.1"/>
    <property type="molecule type" value="Genomic_DNA"/>
</dbReference>
<feature type="transmembrane region" description="Helical" evidence="1">
    <location>
        <begin position="333"/>
        <end position="359"/>
    </location>
</feature>
<keyword evidence="1" id="KW-1133">Transmembrane helix</keyword>
<feature type="transmembrane region" description="Helical" evidence="1">
    <location>
        <begin position="113"/>
        <end position="135"/>
    </location>
</feature>
<feature type="transmembrane region" description="Helical" evidence="1">
    <location>
        <begin position="141"/>
        <end position="160"/>
    </location>
</feature>
<evidence type="ECO:0000313" key="3">
    <source>
        <dbReference type="Proteomes" id="UP000222310"/>
    </source>
</evidence>
<evidence type="ECO:0000256" key="1">
    <source>
        <dbReference type="SAM" id="Phobius"/>
    </source>
</evidence>